<dbReference type="GO" id="GO:0000166">
    <property type="term" value="F:nucleotide binding"/>
    <property type="evidence" value="ECO:0007669"/>
    <property type="project" value="UniProtKB-KW"/>
</dbReference>
<protein>
    <submittedName>
        <fullName evidence="7">Uncharacterized conserved protein</fullName>
    </submittedName>
</protein>
<dbReference type="RefSeq" id="WP_002687754.1">
    <property type="nucleotide sequence ID" value="NZ_UFTJ01000003.1"/>
</dbReference>
<keyword evidence="2" id="KW-1277">Toxin-antitoxin system</keyword>
<name>A0A380ZVG2_9FLAO</name>
<accession>A0A380ZVG2</accession>
<evidence type="ECO:0000256" key="3">
    <source>
        <dbReference type="ARBA" id="ARBA00022722"/>
    </source>
</evidence>
<organism evidence="7 8">
    <name type="scientific">Bergeyella zoohelcum</name>
    <dbReference type="NCBI Taxonomy" id="1015"/>
    <lineage>
        <taxon>Bacteria</taxon>
        <taxon>Pseudomonadati</taxon>
        <taxon>Bacteroidota</taxon>
        <taxon>Flavobacteriia</taxon>
        <taxon>Flavobacteriales</taxon>
        <taxon>Weeksellaceae</taxon>
        <taxon>Bergeyella</taxon>
    </lineage>
</organism>
<proteinExistence type="inferred from homology"/>
<keyword evidence="3" id="KW-0540">Nuclease</keyword>
<sequence length="119" mass="14080">MRHKIGNLARVLHIVDAIDKIEIIMEDVSFESFINDFEKRLAIERLLSIIGEASNHIDEEVLFDEENATPWRSIIGLRNFLSHEYFRVDYDVIYNIAVHQMIPLRREMIRIKNKLETKG</sequence>
<keyword evidence="5" id="KW-0378">Hydrolase</keyword>
<dbReference type="PANTHER" id="PTHR34139:SF1">
    <property type="entry name" value="RNASE MJ1380-RELATED"/>
    <property type="match status" value="1"/>
</dbReference>
<dbReference type="Proteomes" id="UP000255515">
    <property type="component" value="Unassembled WGS sequence"/>
</dbReference>
<dbReference type="GO" id="GO:0110001">
    <property type="term" value="C:toxin-antitoxin complex"/>
    <property type="evidence" value="ECO:0007669"/>
    <property type="project" value="InterPro"/>
</dbReference>
<evidence type="ECO:0000313" key="7">
    <source>
        <dbReference type="EMBL" id="SUV53005.1"/>
    </source>
</evidence>
<evidence type="ECO:0000256" key="2">
    <source>
        <dbReference type="ARBA" id="ARBA00022649"/>
    </source>
</evidence>
<dbReference type="EMBL" id="UFTJ01000003">
    <property type="protein sequence ID" value="SUV53005.1"/>
    <property type="molecule type" value="Genomic_DNA"/>
</dbReference>
<dbReference type="AlphaFoldDB" id="A0A380ZVG2"/>
<gene>
    <name evidence="7" type="ORF">NCTC11661_02152</name>
</gene>
<dbReference type="GO" id="GO:0016787">
    <property type="term" value="F:hydrolase activity"/>
    <property type="evidence" value="ECO:0007669"/>
    <property type="project" value="UniProtKB-KW"/>
</dbReference>
<comment type="similarity">
    <text evidence="6">Belongs to the HepT RNase toxin family.</text>
</comment>
<evidence type="ECO:0000313" key="8">
    <source>
        <dbReference type="Proteomes" id="UP000255515"/>
    </source>
</evidence>
<dbReference type="GO" id="GO:0004540">
    <property type="term" value="F:RNA nuclease activity"/>
    <property type="evidence" value="ECO:0007669"/>
    <property type="project" value="InterPro"/>
</dbReference>
<dbReference type="InterPro" id="IPR008201">
    <property type="entry name" value="HepT-like"/>
</dbReference>
<reference evidence="7 8" key="1">
    <citation type="submission" date="2018-06" db="EMBL/GenBank/DDBJ databases">
        <authorList>
            <consortium name="Pathogen Informatics"/>
            <person name="Doyle S."/>
        </authorList>
    </citation>
    <scope>NUCLEOTIDE SEQUENCE [LARGE SCALE GENOMIC DNA]</scope>
    <source>
        <strain evidence="7 8">NCTC11661</strain>
    </source>
</reference>
<evidence type="ECO:0000256" key="4">
    <source>
        <dbReference type="ARBA" id="ARBA00022741"/>
    </source>
</evidence>
<dbReference type="InterPro" id="IPR051813">
    <property type="entry name" value="HepT_RNase_toxin"/>
</dbReference>
<evidence type="ECO:0000256" key="1">
    <source>
        <dbReference type="ARBA" id="ARBA00022553"/>
    </source>
</evidence>
<keyword evidence="1" id="KW-0597">Phosphoprotein</keyword>
<evidence type="ECO:0000256" key="6">
    <source>
        <dbReference type="ARBA" id="ARBA00024207"/>
    </source>
</evidence>
<evidence type="ECO:0000256" key="5">
    <source>
        <dbReference type="ARBA" id="ARBA00022801"/>
    </source>
</evidence>
<keyword evidence="4" id="KW-0547">Nucleotide-binding</keyword>
<dbReference type="Pfam" id="PF01934">
    <property type="entry name" value="HepT-like"/>
    <property type="match status" value="1"/>
</dbReference>
<dbReference type="PANTHER" id="PTHR34139">
    <property type="entry name" value="UPF0331 PROTEIN MJ0127"/>
    <property type="match status" value="1"/>
</dbReference>
<dbReference type="Gene3D" id="1.20.120.580">
    <property type="entry name" value="bsu32300-like"/>
    <property type="match status" value="1"/>
</dbReference>
<dbReference type="InterPro" id="IPR037038">
    <property type="entry name" value="HepT-like_sf"/>
</dbReference>